<sequence length="329" mass="34732">MPNRAATRYSRILGVGAYRPPRIVRNADLAAVTGRTDEWIRRRTGIVERRYAAPDETVLEMAVQASTKALAAAAVPPAGVDVVLLASMSDLHQSPPSAPRLAHRIGSTAAALDLDAACSGFCHALSLAGSLVRSNQADHVLVVGSERMTDIVAPDDPSCGFLFADGAGAVVVGPSDEPGIGPTVWGSDGGRASLIAHDASWLEYRDDPERRWPAMRMEGQDVYRWAIETMPTVARRALAEAGVEAADLDAFVPHQANLRMIDTMVERMELPGQVTVARDVIHSGNTSAASIPLAVSQLLEIGVLRSGSLALLAGYGAGLSYAAQVVLLP</sequence>
<dbReference type="AlphaFoldDB" id="A0A101U8Y1"/>
<dbReference type="EMBL" id="LMWY01000003">
    <property type="protein sequence ID" value="KUO06136.1"/>
    <property type="molecule type" value="Genomic_DNA"/>
</dbReference>
<dbReference type="Gene3D" id="3.40.47.10">
    <property type="match status" value="2"/>
</dbReference>
<evidence type="ECO:0000256" key="5">
    <source>
        <dbReference type="ARBA" id="ARBA00022679"/>
    </source>
</evidence>
<dbReference type="NCBIfam" id="TIGR00747">
    <property type="entry name" value="fabH"/>
    <property type="match status" value="1"/>
</dbReference>
<evidence type="ECO:0000256" key="7">
    <source>
        <dbReference type="ARBA" id="ARBA00023098"/>
    </source>
</evidence>
<keyword evidence="4" id="KW-0444">Lipid biosynthesis</keyword>
<organism evidence="12 13">
    <name type="scientific">Streptomyces caeruleatus</name>
    <dbReference type="NCBI Taxonomy" id="661399"/>
    <lineage>
        <taxon>Bacteria</taxon>
        <taxon>Bacillati</taxon>
        <taxon>Actinomycetota</taxon>
        <taxon>Actinomycetes</taxon>
        <taxon>Kitasatosporales</taxon>
        <taxon>Streptomycetaceae</taxon>
        <taxon>Streptomyces</taxon>
    </lineage>
</organism>
<gene>
    <name evidence="12" type="ORF">AQJ67_04915</name>
</gene>
<feature type="domain" description="Beta-ketoacyl-[acyl-carrier-protein] synthase III C-terminal" evidence="10">
    <location>
        <begin position="238"/>
        <end position="326"/>
    </location>
</feature>
<keyword evidence="7" id="KW-0443">Lipid metabolism</keyword>
<accession>A0A101U8Y1</accession>
<dbReference type="GO" id="GO:0004315">
    <property type="term" value="F:3-oxoacyl-[acyl-carrier-protein] synthase activity"/>
    <property type="evidence" value="ECO:0007669"/>
    <property type="project" value="InterPro"/>
</dbReference>
<proteinExistence type="inferred from homology"/>
<dbReference type="RefSeq" id="WP_062716701.1">
    <property type="nucleotide sequence ID" value="NZ_KQ948924.1"/>
</dbReference>
<comment type="caution">
    <text evidence="12">The sequence shown here is derived from an EMBL/GenBank/DDBJ whole genome shotgun (WGS) entry which is preliminary data.</text>
</comment>
<dbReference type="OrthoDB" id="9815506at2"/>
<keyword evidence="6" id="KW-0276">Fatty acid metabolism</keyword>
<evidence type="ECO:0000256" key="8">
    <source>
        <dbReference type="ARBA" id="ARBA00023160"/>
    </source>
</evidence>
<dbReference type="InterPro" id="IPR016039">
    <property type="entry name" value="Thiolase-like"/>
</dbReference>
<dbReference type="Pfam" id="PF08541">
    <property type="entry name" value="ACP_syn_III_C"/>
    <property type="match status" value="1"/>
</dbReference>
<dbReference type="InterPro" id="IPR004655">
    <property type="entry name" value="FabH"/>
</dbReference>
<protein>
    <submittedName>
        <fullName evidence="12">3-oxoacyl-ACP synthase</fullName>
    </submittedName>
</protein>
<dbReference type="PANTHER" id="PTHR34069:SF2">
    <property type="entry name" value="BETA-KETOACYL-[ACYL-CARRIER-PROTEIN] SYNTHASE III"/>
    <property type="match status" value="1"/>
</dbReference>
<evidence type="ECO:0000256" key="2">
    <source>
        <dbReference type="ARBA" id="ARBA00008642"/>
    </source>
</evidence>
<dbReference type="InterPro" id="IPR013751">
    <property type="entry name" value="ACP_syn_III_N"/>
</dbReference>
<reference evidence="12 13" key="1">
    <citation type="submission" date="2015-10" db="EMBL/GenBank/DDBJ databases">
        <title>Draft genome sequence of Streptomyces caeruleatus NRRL B-24802, type strain for the species Streptomyces caeruleatus.</title>
        <authorList>
            <person name="Ruckert C."/>
            <person name="Winkler A."/>
            <person name="Kalinowski J."/>
            <person name="Kampfer P."/>
            <person name="Glaeser S."/>
        </authorList>
    </citation>
    <scope>NUCLEOTIDE SEQUENCE [LARGE SCALE GENOMIC DNA]</scope>
    <source>
        <strain evidence="12 13">NRRL B-24802</strain>
    </source>
</reference>
<dbReference type="InterPro" id="IPR013747">
    <property type="entry name" value="ACP_syn_III_C"/>
</dbReference>
<dbReference type="Proteomes" id="UP000053429">
    <property type="component" value="Unassembled WGS sequence"/>
</dbReference>
<dbReference type="CDD" id="cd00830">
    <property type="entry name" value="KAS_III"/>
    <property type="match status" value="1"/>
</dbReference>
<evidence type="ECO:0000259" key="11">
    <source>
        <dbReference type="Pfam" id="PF08545"/>
    </source>
</evidence>
<feature type="domain" description="Beta-ketoacyl-[acyl-carrier-protein] synthase III N-terminal" evidence="11">
    <location>
        <begin position="112"/>
        <end position="189"/>
    </location>
</feature>
<evidence type="ECO:0000313" key="12">
    <source>
        <dbReference type="EMBL" id="KUO06136.1"/>
    </source>
</evidence>
<evidence type="ECO:0000256" key="9">
    <source>
        <dbReference type="ARBA" id="ARBA00023315"/>
    </source>
</evidence>
<evidence type="ECO:0000259" key="10">
    <source>
        <dbReference type="Pfam" id="PF08541"/>
    </source>
</evidence>
<keyword evidence="9" id="KW-0012">Acyltransferase</keyword>
<keyword evidence="3" id="KW-0963">Cytoplasm</keyword>
<dbReference type="SUPFAM" id="SSF53901">
    <property type="entry name" value="Thiolase-like"/>
    <property type="match status" value="1"/>
</dbReference>
<dbReference type="NCBIfam" id="NF006829">
    <property type="entry name" value="PRK09352.1"/>
    <property type="match status" value="1"/>
</dbReference>
<evidence type="ECO:0000313" key="13">
    <source>
        <dbReference type="Proteomes" id="UP000053429"/>
    </source>
</evidence>
<evidence type="ECO:0000256" key="6">
    <source>
        <dbReference type="ARBA" id="ARBA00022832"/>
    </source>
</evidence>
<comment type="pathway">
    <text evidence="1">Lipid metabolism.</text>
</comment>
<evidence type="ECO:0000256" key="1">
    <source>
        <dbReference type="ARBA" id="ARBA00005189"/>
    </source>
</evidence>
<dbReference type="PANTHER" id="PTHR34069">
    <property type="entry name" value="3-OXOACYL-[ACYL-CARRIER-PROTEIN] SYNTHASE 3"/>
    <property type="match status" value="1"/>
</dbReference>
<evidence type="ECO:0000256" key="4">
    <source>
        <dbReference type="ARBA" id="ARBA00022516"/>
    </source>
</evidence>
<comment type="similarity">
    <text evidence="2">Belongs to the thiolase-like superfamily. FabH family.</text>
</comment>
<dbReference type="Pfam" id="PF08545">
    <property type="entry name" value="ACP_syn_III"/>
    <property type="match status" value="1"/>
</dbReference>
<dbReference type="GO" id="GO:0044550">
    <property type="term" value="P:secondary metabolite biosynthetic process"/>
    <property type="evidence" value="ECO:0007669"/>
    <property type="project" value="TreeGrafter"/>
</dbReference>
<dbReference type="STRING" id="661399.AQJ67_04915"/>
<name>A0A101U8Y1_9ACTN</name>
<keyword evidence="5" id="KW-0808">Transferase</keyword>
<evidence type="ECO:0000256" key="3">
    <source>
        <dbReference type="ARBA" id="ARBA00022490"/>
    </source>
</evidence>
<keyword evidence="8" id="KW-0275">Fatty acid biosynthesis</keyword>
<dbReference type="GO" id="GO:0006633">
    <property type="term" value="P:fatty acid biosynthetic process"/>
    <property type="evidence" value="ECO:0007669"/>
    <property type="project" value="UniProtKB-KW"/>
</dbReference>
<keyword evidence="13" id="KW-1185">Reference proteome</keyword>